<dbReference type="EMBL" id="CP094529">
    <property type="protein sequence ID" value="UOE39153.1"/>
    <property type="molecule type" value="Genomic_DNA"/>
</dbReference>
<proteinExistence type="predicted"/>
<evidence type="ECO:0000313" key="1">
    <source>
        <dbReference type="EMBL" id="UOE39153.1"/>
    </source>
</evidence>
<sequence>MKFRILIIFVLCFAFSCKNEKLNRVSENEQESINFVLKQFPFIDKKLEKIKKVEFNSLAISLYRNIDKTDYDEILVFQKGNKFYAIPFLSNMYYDFWNFKNETEKSKFSKTNTTFEKELQNSAVNLKLSVDEKQQVFIQLITSILNTEDMLEKKPQMFEDFVEFSPRKSKYKDEEPKNCLERTSKLFKEILEDRKNGIRPTYILDKENGRVYKLFNESKNIDEYNLRIETYRVDCYTTLYEM</sequence>
<organism evidence="1 2">
    <name type="scientific">Chryseobacterium oryzae</name>
    <dbReference type="NCBI Taxonomy" id="2929799"/>
    <lineage>
        <taxon>Bacteria</taxon>
        <taxon>Pseudomonadati</taxon>
        <taxon>Bacteroidota</taxon>
        <taxon>Flavobacteriia</taxon>
        <taxon>Flavobacteriales</taxon>
        <taxon>Weeksellaceae</taxon>
        <taxon>Chryseobacterium group</taxon>
        <taxon>Chryseobacterium</taxon>
    </lineage>
</organism>
<protein>
    <recommendedName>
        <fullName evidence="3">Lipoprotein</fullName>
    </recommendedName>
</protein>
<dbReference type="Proteomes" id="UP000831068">
    <property type="component" value="Chromosome"/>
</dbReference>
<dbReference type="RefSeq" id="WP_243577324.1">
    <property type="nucleotide sequence ID" value="NZ_CP094529.1"/>
</dbReference>
<evidence type="ECO:0008006" key="3">
    <source>
        <dbReference type="Google" id="ProtNLM"/>
    </source>
</evidence>
<accession>A0ABY4BIZ6</accession>
<gene>
    <name evidence="1" type="ORF">MTP08_05130</name>
</gene>
<reference evidence="1 2" key="1">
    <citation type="submission" date="2022-03" db="EMBL/GenBank/DDBJ databases">
        <title>Chryseobacterium sp. isolated from the Andong Sikhe.</title>
        <authorList>
            <person name="Won M."/>
            <person name="Kim S.-J."/>
            <person name="Kwon S.-W."/>
        </authorList>
    </citation>
    <scope>NUCLEOTIDE SEQUENCE [LARGE SCALE GENOMIC DNA]</scope>
    <source>
        <strain evidence="1 2">ADR-1</strain>
    </source>
</reference>
<keyword evidence="2" id="KW-1185">Reference proteome</keyword>
<evidence type="ECO:0000313" key="2">
    <source>
        <dbReference type="Proteomes" id="UP000831068"/>
    </source>
</evidence>
<dbReference type="PROSITE" id="PS51257">
    <property type="entry name" value="PROKAR_LIPOPROTEIN"/>
    <property type="match status" value="1"/>
</dbReference>
<name>A0ABY4BIZ6_9FLAO</name>